<keyword evidence="2" id="KW-1185">Reference proteome</keyword>
<protein>
    <submittedName>
        <fullName evidence="1">DUF1801 domain-containing protein</fullName>
    </submittedName>
</protein>
<feature type="non-terminal residue" evidence="1">
    <location>
        <position position="95"/>
    </location>
</feature>
<evidence type="ECO:0000313" key="1">
    <source>
        <dbReference type="EMBL" id="NKX52587.1"/>
    </source>
</evidence>
<accession>A0ABX1JTF6</accession>
<name>A0ABX1JTF6_9MICC</name>
<dbReference type="Proteomes" id="UP000523795">
    <property type="component" value="Unassembled WGS sequence"/>
</dbReference>
<sequence>MSSADKVADYLREHHAGQAGLALWVRSVLLDAEPDFEQRIYRGWEAVGFHHPDAGYLCGIFPRPEGLQLLFEHGAALPDPEGMLRGDGRQVRMLP</sequence>
<evidence type="ECO:0000313" key="2">
    <source>
        <dbReference type="Proteomes" id="UP000523795"/>
    </source>
</evidence>
<organism evidence="1 2">
    <name type="scientific">Arthrobacter deserti</name>
    <dbReference type="NCBI Taxonomy" id="1742687"/>
    <lineage>
        <taxon>Bacteria</taxon>
        <taxon>Bacillati</taxon>
        <taxon>Actinomycetota</taxon>
        <taxon>Actinomycetes</taxon>
        <taxon>Micrococcales</taxon>
        <taxon>Micrococcaceae</taxon>
        <taxon>Arthrobacter</taxon>
    </lineage>
</organism>
<proteinExistence type="predicted"/>
<comment type="caution">
    <text evidence="1">The sequence shown here is derived from an EMBL/GenBank/DDBJ whole genome shotgun (WGS) entry which is preliminary data.</text>
</comment>
<dbReference type="EMBL" id="JAAZSR010000612">
    <property type="protein sequence ID" value="NKX52587.1"/>
    <property type="molecule type" value="Genomic_DNA"/>
</dbReference>
<gene>
    <name evidence="1" type="ORF">HER39_18820</name>
</gene>
<reference evidence="1 2" key="1">
    <citation type="submission" date="2020-04" db="EMBL/GenBank/DDBJ databases">
        <authorList>
            <person name="Liu S."/>
        </authorList>
    </citation>
    <scope>NUCLEOTIDE SEQUENCE [LARGE SCALE GENOMIC DNA]</scope>
    <source>
        <strain evidence="1 2">CGMCC 1.15091</strain>
    </source>
</reference>